<organism evidence="1 2">
    <name type="scientific">Paraglaciecola agarilytica NO2</name>
    <dbReference type="NCBI Taxonomy" id="1125747"/>
    <lineage>
        <taxon>Bacteria</taxon>
        <taxon>Pseudomonadati</taxon>
        <taxon>Pseudomonadota</taxon>
        <taxon>Gammaproteobacteria</taxon>
        <taxon>Alteromonadales</taxon>
        <taxon>Alteromonadaceae</taxon>
        <taxon>Paraglaciecola</taxon>
    </lineage>
</organism>
<keyword evidence="2" id="KW-1185">Reference proteome</keyword>
<reference evidence="1 2" key="1">
    <citation type="journal article" date="2014" name="Environ. Microbiol.">
        <title>Comparative genomics of the marine bacterial genus Glaciecola reveals the high degree of genomic diversity and genomic characteristic for cold adaptation.</title>
        <authorList>
            <person name="Qin Q.L."/>
            <person name="Xie B.B."/>
            <person name="Yu Y."/>
            <person name="Shu Y.L."/>
            <person name="Rong J.C."/>
            <person name="Zhang Y.J."/>
            <person name="Zhao D.L."/>
            <person name="Chen X.L."/>
            <person name="Zhang X.Y."/>
            <person name="Chen B."/>
            <person name="Zhou B.C."/>
            <person name="Zhang Y.Z."/>
        </authorList>
    </citation>
    <scope>NUCLEOTIDE SEQUENCE [LARGE SCALE GENOMIC DNA]</scope>
    <source>
        <strain evidence="1 2">NO2</strain>
    </source>
</reference>
<evidence type="ECO:0008006" key="3">
    <source>
        <dbReference type="Google" id="ProtNLM"/>
    </source>
</evidence>
<accession>A0ABQ0I203</accession>
<evidence type="ECO:0000313" key="1">
    <source>
        <dbReference type="EMBL" id="GAC03327.1"/>
    </source>
</evidence>
<dbReference type="EMBL" id="BAEK01000007">
    <property type="protein sequence ID" value="GAC03327.1"/>
    <property type="molecule type" value="Genomic_DNA"/>
</dbReference>
<proteinExistence type="predicted"/>
<dbReference type="RefSeq" id="WP_008302156.1">
    <property type="nucleotide sequence ID" value="NZ_BAEK01000007.1"/>
</dbReference>
<name>A0ABQ0I203_9ALTE</name>
<gene>
    <name evidence="1" type="ORF">GAGA_0462</name>
</gene>
<dbReference type="PROSITE" id="PS51257">
    <property type="entry name" value="PROKAR_LIPOPROTEIN"/>
    <property type="match status" value="1"/>
</dbReference>
<sequence>MKNKFFIGLTCLILGGCADSPSVDKLLEDEALMSEIHRGVQRSDTNDGMVPIALDLGYLVHEKLITDASADEIRSLTKCPNLNGIVLILTRGEITHVDVDATKCVENVIVQTT</sequence>
<protein>
    <recommendedName>
        <fullName evidence="3">Lipoprotein</fullName>
    </recommendedName>
</protein>
<dbReference type="Proteomes" id="UP000008372">
    <property type="component" value="Unassembled WGS sequence"/>
</dbReference>
<comment type="caution">
    <text evidence="1">The sequence shown here is derived from an EMBL/GenBank/DDBJ whole genome shotgun (WGS) entry which is preliminary data.</text>
</comment>
<evidence type="ECO:0000313" key="2">
    <source>
        <dbReference type="Proteomes" id="UP000008372"/>
    </source>
</evidence>